<feature type="domain" description="MOSC" evidence="1">
    <location>
        <begin position="1"/>
        <end position="94"/>
    </location>
</feature>
<dbReference type="PROSITE" id="PS51340">
    <property type="entry name" value="MOSC"/>
    <property type="match status" value="1"/>
</dbReference>
<gene>
    <name evidence="2" type="ORF">NQ317_010389</name>
</gene>
<protein>
    <recommendedName>
        <fullName evidence="1">MOSC domain-containing protein</fullName>
    </recommendedName>
</protein>
<organism evidence="2 3">
    <name type="scientific">Molorchus minor</name>
    <dbReference type="NCBI Taxonomy" id="1323400"/>
    <lineage>
        <taxon>Eukaryota</taxon>
        <taxon>Metazoa</taxon>
        <taxon>Ecdysozoa</taxon>
        <taxon>Arthropoda</taxon>
        <taxon>Hexapoda</taxon>
        <taxon>Insecta</taxon>
        <taxon>Pterygota</taxon>
        <taxon>Neoptera</taxon>
        <taxon>Endopterygota</taxon>
        <taxon>Coleoptera</taxon>
        <taxon>Polyphaga</taxon>
        <taxon>Cucujiformia</taxon>
        <taxon>Chrysomeloidea</taxon>
        <taxon>Cerambycidae</taxon>
        <taxon>Lamiinae</taxon>
        <taxon>Monochamini</taxon>
        <taxon>Molorchus</taxon>
    </lineage>
</organism>
<dbReference type="EMBL" id="JAPWTJ010003176">
    <property type="protein sequence ID" value="KAJ8961039.1"/>
    <property type="molecule type" value="Genomic_DNA"/>
</dbReference>
<keyword evidence="3" id="KW-1185">Reference proteome</keyword>
<dbReference type="InterPro" id="IPR011037">
    <property type="entry name" value="Pyrv_Knase-like_insert_dom_sf"/>
</dbReference>
<name>A0ABQ9IRN3_9CUCU</name>
<evidence type="ECO:0000313" key="3">
    <source>
        <dbReference type="Proteomes" id="UP001162164"/>
    </source>
</evidence>
<evidence type="ECO:0000259" key="1">
    <source>
        <dbReference type="PROSITE" id="PS51340"/>
    </source>
</evidence>
<accession>A0ABQ9IRN3</accession>
<dbReference type="PANTHER" id="PTHR14237:SF19">
    <property type="entry name" value="MITOCHONDRIAL AMIDOXIME REDUCING COMPONENT 1"/>
    <property type="match status" value="1"/>
</dbReference>
<sequence>MSSWTGQKIQPYEEDTWEWVRIGDAVFRNVKECTRCTLTTIGPENGVRNSDREPLKTLEKYRLSNGPHKLPVMGINLEVRKTGVIKVGDPVYVVKSTN</sequence>
<proteinExistence type="predicted"/>
<dbReference type="SUPFAM" id="SSF50800">
    <property type="entry name" value="PK beta-barrel domain-like"/>
    <property type="match status" value="1"/>
</dbReference>
<dbReference type="Pfam" id="PF03473">
    <property type="entry name" value="MOSC"/>
    <property type="match status" value="1"/>
</dbReference>
<dbReference type="PANTHER" id="PTHR14237">
    <property type="entry name" value="MOLYBDOPTERIN COFACTOR SULFURASE MOSC"/>
    <property type="match status" value="1"/>
</dbReference>
<comment type="caution">
    <text evidence="2">The sequence shown here is derived from an EMBL/GenBank/DDBJ whole genome shotgun (WGS) entry which is preliminary data.</text>
</comment>
<dbReference type="Proteomes" id="UP001162164">
    <property type="component" value="Unassembled WGS sequence"/>
</dbReference>
<evidence type="ECO:0000313" key="2">
    <source>
        <dbReference type="EMBL" id="KAJ8961039.1"/>
    </source>
</evidence>
<dbReference type="InterPro" id="IPR005302">
    <property type="entry name" value="MoCF_Sase_C"/>
</dbReference>
<reference evidence="2" key="1">
    <citation type="journal article" date="2023" name="Insect Mol. Biol.">
        <title>Genome sequencing provides insights into the evolution of gene families encoding plant cell wall-degrading enzymes in longhorned beetles.</title>
        <authorList>
            <person name="Shin N.R."/>
            <person name="Okamura Y."/>
            <person name="Kirsch R."/>
            <person name="Pauchet Y."/>
        </authorList>
    </citation>
    <scope>NUCLEOTIDE SEQUENCE</scope>
    <source>
        <strain evidence="2">MMC_N1</strain>
    </source>
</reference>